<comment type="caution">
    <text evidence="1">The sequence shown here is derived from an EMBL/GenBank/DDBJ whole genome shotgun (WGS) entry which is preliminary data.</text>
</comment>
<organism evidence="1 2">
    <name type="scientific">Kordia algicida OT-1</name>
    <dbReference type="NCBI Taxonomy" id="391587"/>
    <lineage>
        <taxon>Bacteria</taxon>
        <taxon>Pseudomonadati</taxon>
        <taxon>Bacteroidota</taxon>
        <taxon>Flavobacteriia</taxon>
        <taxon>Flavobacteriales</taxon>
        <taxon>Flavobacteriaceae</taxon>
        <taxon>Kordia</taxon>
    </lineage>
</organism>
<proteinExistence type="predicted"/>
<keyword evidence="2" id="KW-1185">Reference proteome</keyword>
<evidence type="ECO:0000313" key="1">
    <source>
        <dbReference type="EMBL" id="EDP96010.1"/>
    </source>
</evidence>
<sequence>MKKRSLKNLKLNKQSISDLNQMKGGNFEHESATIIPFCFTTLSCVLICVTKLGCDKE</sequence>
<name>A9DXJ2_9FLAO</name>
<dbReference type="Proteomes" id="UP000002945">
    <property type="component" value="Unassembled WGS sequence"/>
</dbReference>
<dbReference type="HOGENOM" id="CLU_2990800_0_0_10"/>
<dbReference type="AlphaFoldDB" id="A9DXJ2"/>
<accession>A9DXJ2</accession>
<reference evidence="1 2" key="1">
    <citation type="journal article" date="2011" name="J. Bacteriol.">
        <title>Genome sequence of the algicidal bacterium Kordia algicida OT-1.</title>
        <authorList>
            <person name="Lee H.S."/>
            <person name="Kang S.G."/>
            <person name="Kwon K.K."/>
            <person name="Lee J.H."/>
            <person name="Kim S.J."/>
        </authorList>
    </citation>
    <scope>NUCLEOTIDE SEQUENCE [LARGE SCALE GENOMIC DNA]</scope>
    <source>
        <strain evidence="1 2">OT-1</strain>
    </source>
</reference>
<dbReference type="RefSeq" id="WP_007094081.1">
    <property type="nucleotide sequence ID" value="NZ_CP142125.1"/>
</dbReference>
<dbReference type="EMBL" id="ABIB01000005">
    <property type="protein sequence ID" value="EDP96010.1"/>
    <property type="molecule type" value="Genomic_DNA"/>
</dbReference>
<gene>
    <name evidence="1" type="ORF">KAOT1_07573</name>
</gene>
<protein>
    <submittedName>
        <fullName evidence="1">Uncharacterized protein</fullName>
    </submittedName>
</protein>
<evidence type="ECO:0000313" key="2">
    <source>
        <dbReference type="Proteomes" id="UP000002945"/>
    </source>
</evidence>